<dbReference type="Pfam" id="PF02632">
    <property type="entry name" value="BioY"/>
    <property type="match status" value="1"/>
</dbReference>
<evidence type="ECO:0000256" key="2">
    <source>
        <dbReference type="PIRNR" id="PIRNR016661"/>
    </source>
</evidence>
<keyword evidence="3" id="KW-0812">Transmembrane</keyword>
<feature type="transmembrane region" description="Helical" evidence="3">
    <location>
        <begin position="84"/>
        <end position="100"/>
    </location>
</feature>
<feature type="transmembrane region" description="Helical" evidence="3">
    <location>
        <begin position="112"/>
        <end position="133"/>
    </location>
</feature>
<dbReference type="PANTHER" id="PTHR34295:SF1">
    <property type="entry name" value="BIOTIN TRANSPORTER BIOY"/>
    <property type="match status" value="1"/>
</dbReference>
<evidence type="ECO:0000256" key="3">
    <source>
        <dbReference type="SAM" id="Phobius"/>
    </source>
</evidence>
<dbReference type="Gene3D" id="1.10.1760.20">
    <property type="match status" value="1"/>
</dbReference>
<dbReference type="PIRSF" id="PIRSF016661">
    <property type="entry name" value="BioY"/>
    <property type="match status" value="1"/>
</dbReference>
<protein>
    <recommendedName>
        <fullName evidence="2">Biotin transporter</fullName>
    </recommendedName>
</protein>
<proteinExistence type="inferred from homology"/>
<dbReference type="InterPro" id="IPR003784">
    <property type="entry name" value="BioY"/>
</dbReference>
<dbReference type="AlphaFoldDB" id="A0A369AQE7"/>
<sequence>MNNRTYKMILVSLFAALMAVGAFIKIPLPPVAFTMQIFFAIFSGLILGSKLALASQVIYIALGLAGVPIFTGGGGLGYVFSPSFGYLIGFAAAAFVVGLISERSSKQTIYRFFIASFAGLMVCYAVGVPYLYIIMKYVNHANATASGVLTSGFLLFLPWDIVKIALASWLAKQIYGRVKPARAYNS</sequence>
<dbReference type="Proteomes" id="UP000253034">
    <property type="component" value="Unassembled WGS sequence"/>
</dbReference>
<comment type="similarity">
    <text evidence="1 2">Belongs to the BioY family.</text>
</comment>
<keyword evidence="2" id="KW-1003">Cell membrane</keyword>
<dbReference type="GO" id="GO:0005886">
    <property type="term" value="C:plasma membrane"/>
    <property type="evidence" value="ECO:0007669"/>
    <property type="project" value="UniProtKB-SubCell"/>
</dbReference>
<comment type="caution">
    <text evidence="4">The sequence shown here is derived from an EMBL/GenBank/DDBJ whole genome shotgun (WGS) entry which is preliminary data.</text>
</comment>
<keyword evidence="3" id="KW-1133">Transmembrane helix</keyword>
<feature type="transmembrane region" description="Helical" evidence="3">
    <location>
        <begin position="153"/>
        <end position="171"/>
    </location>
</feature>
<dbReference type="RefSeq" id="WP_114299184.1">
    <property type="nucleotide sequence ID" value="NZ_QPJT01000026.1"/>
</dbReference>
<comment type="subcellular location">
    <subcellularLocation>
        <location evidence="2">Cell membrane</location>
        <topology evidence="2">Multi-pass membrane protein</topology>
    </subcellularLocation>
</comment>
<feature type="transmembrane region" description="Helical" evidence="3">
    <location>
        <begin position="31"/>
        <end position="48"/>
    </location>
</feature>
<dbReference type="EMBL" id="QPJT01000026">
    <property type="protein sequence ID" value="RCX11253.1"/>
    <property type="molecule type" value="Genomic_DNA"/>
</dbReference>
<keyword evidence="5" id="KW-1185">Reference proteome</keyword>
<keyword evidence="2" id="KW-0813">Transport</keyword>
<keyword evidence="2 3" id="KW-0472">Membrane</keyword>
<accession>A0A369AQE7</accession>
<evidence type="ECO:0000313" key="4">
    <source>
        <dbReference type="EMBL" id="RCX11253.1"/>
    </source>
</evidence>
<evidence type="ECO:0000313" key="5">
    <source>
        <dbReference type="Proteomes" id="UP000253034"/>
    </source>
</evidence>
<organism evidence="4 5">
    <name type="scientific">Anaerobacterium chartisolvens</name>
    <dbReference type="NCBI Taxonomy" id="1297424"/>
    <lineage>
        <taxon>Bacteria</taxon>
        <taxon>Bacillati</taxon>
        <taxon>Bacillota</taxon>
        <taxon>Clostridia</taxon>
        <taxon>Eubacteriales</taxon>
        <taxon>Oscillospiraceae</taxon>
        <taxon>Anaerobacterium</taxon>
    </lineage>
</organism>
<name>A0A369AQE7_9FIRM</name>
<dbReference type="PANTHER" id="PTHR34295">
    <property type="entry name" value="BIOTIN TRANSPORTER BIOY"/>
    <property type="match status" value="1"/>
</dbReference>
<gene>
    <name evidence="4" type="ORF">DFR58_12626</name>
</gene>
<reference evidence="4 5" key="1">
    <citation type="submission" date="2018-07" db="EMBL/GenBank/DDBJ databases">
        <title>Genomic Encyclopedia of Type Strains, Phase IV (KMG-IV): sequencing the most valuable type-strain genomes for metagenomic binning, comparative biology and taxonomic classification.</title>
        <authorList>
            <person name="Goeker M."/>
        </authorList>
    </citation>
    <scope>NUCLEOTIDE SEQUENCE [LARGE SCALE GENOMIC DNA]</scope>
    <source>
        <strain evidence="4 5">DSM 27016</strain>
    </source>
</reference>
<feature type="transmembrane region" description="Helical" evidence="3">
    <location>
        <begin position="57"/>
        <end position="78"/>
    </location>
</feature>
<dbReference type="OrthoDB" id="9803495at2"/>
<dbReference type="GO" id="GO:0015225">
    <property type="term" value="F:biotin transmembrane transporter activity"/>
    <property type="evidence" value="ECO:0007669"/>
    <property type="project" value="UniProtKB-UniRule"/>
</dbReference>
<evidence type="ECO:0000256" key="1">
    <source>
        <dbReference type="ARBA" id="ARBA00010692"/>
    </source>
</evidence>